<keyword evidence="2" id="KW-0732">Signal</keyword>
<feature type="region of interest" description="Disordered" evidence="1">
    <location>
        <begin position="36"/>
        <end position="82"/>
    </location>
</feature>
<reference evidence="4" key="1">
    <citation type="journal article" date="2019" name="Int. J. Syst. Evol. Microbiol.">
        <title>The Global Catalogue of Microorganisms (GCM) 10K type strain sequencing project: providing services to taxonomists for standard genome sequencing and annotation.</title>
        <authorList>
            <consortium name="The Broad Institute Genomics Platform"/>
            <consortium name="The Broad Institute Genome Sequencing Center for Infectious Disease"/>
            <person name="Wu L."/>
            <person name="Ma J."/>
        </authorList>
    </citation>
    <scope>NUCLEOTIDE SEQUENCE [LARGE SCALE GENOMIC DNA]</scope>
    <source>
        <strain evidence="4">XZYJT-10</strain>
    </source>
</reference>
<dbReference type="EMBL" id="JBHTBJ010000023">
    <property type="protein sequence ID" value="MFC7277524.1"/>
    <property type="molecule type" value="Genomic_DNA"/>
</dbReference>
<feature type="chain" id="PRO_5047382987" description="Lipoprotein" evidence="2">
    <location>
        <begin position="21"/>
        <end position="224"/>
    </location>
</feature>
<protein>
    <recommendedName>
        <fullName evidence="5">Lipoprotein</fullName>
    </recommendedName>
</protein>
<sequence length="224" mass="22336">MRIARLAAVAVLPATILAVAACTDGGVRAVDGTAGPVTGASSSSAAPPAATSAATSAPTSAPTTPPSTAATGTAPARSTPARLVLGPKGYGALKLGMSREAASATGLIDSWKTSGTSGCIGYTHLKANTGDEGSVLYSTATGIVVIDAPSNAVRTPEGIHIGSSVAAVLKAYPDWEPAEADGPGADGRGWAPVPGNRDAYYRMMIQGGKVTDLTLQHKNQDCYE</sequence>
<dbReference type="PROSITE" id="PS51257">
    <property type="entry name" value="PROKAR_LIPOPROTEIN"/>
    <property type="match status" value="1"/>
</dbReference>
<dbReference type="RefSeq" id="WP_378973213.1">
    <property type="nucleotide sequence ID" value="NZ_JBHTBJ010000023.1"/>
</dbReference>
<evidence type="ECO:0008006" key="5">
    <source>
        <dbReference type="Google" id="ProtNLM"/>
    </source>
</evidence>
<name>A0ABW2HWD9_9ACTN</name>
<feature type="compositionally biased region" description="Low complexity" evidence="1">
    <location>
        <begin position="36"/>
        <end position="81"/>
    </location>
</feature>
<accession>A0ABW2HWD9</accession>
<evidence type="ECO:0000313" key="4">
    <source>
        <dbReference type="Proteomes" id="UP001596548"/>
    </source>
</evidence>
<comment type="caution">
    <text evidence="3">The sequence shown here is derived from an EMBL/GenBank/DDBJ whole genome shotgun (WGS) entry which is preliminary data.</text>
</comment>
<organism evidence="3 4">
    <name type="scientific">Paractinoplanes rhizophilus</name>
    <dbReference type="NCBI Taxonomy" id="1416877"/>
    <lineage>
        <taxon>Bacteria</taxon>
        <taxon>Bacillati</taxon>
        <taxon>Actinomycetota</taxon>
        <taxon>Actinomycetes</taxon>
        <taxon>Micromonosporales</taxon>
        <taxon>Micromonosporaceae</taxon>
        <taxon>Paractinoplanes</taxon>
    </lineage>
</organism>
<evidence type="ECO:0000313" key="3">
    <source>
        <dbReference type="EMBL" id="MFC7277524.1"/>
    </source>
</evidence>
<proteinExistence type="predicted"/>
<keyword evidence="4" id="KW-1185">Reference proteome</keyword>
<dbReference type="Proteomes" id="UP001596548">
    <property type="component" value="Unassembled WGS sequence"/>
</dbReference>
<evidence type="ECO:0000256" key="2">
    <source>
        <dbReference type="SAM" id="SignalP"/>
    </source>
</evidence>
<gene>
    <name evidence="3" type="ORF">ACFQS1_26310</name>
</gene>
<feature type="signal peptide" evidence="2">
    <location>
        <begin position="1"/>
        <end position="20"/>
    </location>
</feature>
<evidence type="ECO:0000256" key="1">
    <source>
        <dbReference type="SAM" id="MobiDB-lite"/>
    </source>
</evidence>